<comment type="similarity">
    <text evidence="2">Belongs to the CAMTA family.</text>
</comment>
<keyword evidence="8" id="KW-0238">DNA-binding</keyword>
<dbReference type="InterPro" id="IPR013783">
    <property type="entry name" value="Ig-like_fold"/>
</dbReference>
<evidence type="ECO:0000256" key="1">
    <source>
        <dbReference type="ARBA" id="ARBA00004123"/>
    </source>
</evidence>
<keyword evidence="11" id="KW-0472">Membrane</keyword>
<feature type="non-terminal residue" evidence="12">
    <location>
        <position position="1"/>
    </location>
</feature>
<dbReference type="Gramene" id="EFJ36306">
    <property type="protein sequence ID" value="EFJ36306"/>
    <property type="gene ID" value="SELMODRAFT_77935"/>
</dbReference>
<evidence type="ECO:0000256" key="10">
    <source>
        <dbReference type="ARBA" id="ARBA00023242"/>
    </source>
</evidence>
<dbReference type="Gene3D" id="1.25.40.20">
    <property type="entry name" value="Ankyrin repeat-containing domain"/>
    <property type="match status" value="1"/>
</dbReference>
<evidence type="ECO:0000256" key="3">
    <source>
        <dbReference type="ARBA" id="ARBA00022737"/>
    </source>
</evidence>
<evidence type="ECO:0000256" key="5">
    <source>
        <dbReference type="ARBA" id="ARBA00022860"/>
    </source>
</evidence>
<dbReference type="GO" id="GO:0003690">
    <property type="term" value="F:double-stranded DNA binding"/>
    <property type="evidence" value="ECO:0000318"/>
    <property type="project" value="GO_Central"/>
</dbReference>
<keyword evidence="3" id="KW-0677">Repeat</keyword>
<dbReference type="HOGENOM" id="CLU_005708_2_0_1"/>
<dbReference type="PANTHER" id="PTHR23335:SF1">
    <property type="entry name" value="CALMODULIN-BINDING TRANSCRIPTION ACTIVATOR, ISOFORM F"/>
    <property type="match status" value="1"/>
</dbReference>
<evidence type="ECO:0000313" key="12">
    <source>
        <dbReference type="EMBL" id="EFJ36306.1"/>
    </source>
</evidence>
<dbReference type="AlphaFoldDB" id="D8QUK1"/>
<keyword evidence="10" id="KW-0539">Nucleus</keyword>
<dbReference type="GO" id="GO:0003712">
    <property type="term" value="F:transcription coregulator activity"/>
    <property type="evidence" value="ECO:0000318"/>
    <property type="project" value="GO_Central"/>
</dbReference>
<keyword evidence="11" id="KW-0812">Transmembrane</keyword>
<keyword evidence="9" id="KW-0804">Transcription</keyword>
<feature type="transmembrane region" description="Helical" evidence="11">
    <location>
        <begin position="513"/>
        <end position="532"/>
    </location>
</feature>
<dbReference type="KEGG" id="smo:SELMODRAFT_77935"/>
<dbReference type="Pfam" id="PF00023">
    <property type="entry name" value="Ank"/>
    <property type="match status" value="1"/>
</dbReference>
<keyword evidence="7" id="KW-0040">ANK repeat</keyword>
<evidence type="ECO:0000256" key="8">
    <source>
        <dbReference type="ARBA" id="ARBA00023125"/>
    </source>
</evidence>
<dbReference type="SMART" id="SM00248">
    <property type="entry name" value="ANK"/>
    <property type="match status" value="2"/>
</dbReference>
<keyword evidence="5" id="KW-0112">Calmodulin-binding</keyword>
<dbReference type="InterPro" id="IPR014756">
    <property type="entry name" value="Ig_E-set"/>
</dbReference>
<dbReference type="GO" id="GO:0006357">
    <property type="term" value="P:regulation of transcription by RNA polymerase II"/>
    <property type="evidence" value="ECO:0000318"/>
    <property type="project" value="GO_Central"/>
</dbReference>
<dbReference type="CDD" id="cd23767">
    <property type="entry name" value="IQCD"/>
    <property type="match status" value="1"/>
</dbReference>
<evidence type="ECO:0000256" key="4">
    <source>
        <dbReference type="ARBA" id="ARBA00022837"/>
    </source>
</evidence>
<keyword evidence="11" id="KW-1133">Transmembrane helix</keyword>
<accession>D8QUK1</accession>
<dbReference type="InterPro" id="IPR002110">
    <property type="entry name" value="Ankyrin_rpt"/>
</dbReference>
<dbReference type="InParanoid" id="D8QUK1"/>
<dbReference type="InterPro" id="IPR036770">
    <property type="entry name" value="Ankyrin_rpt-contain_sf"/>
</dbReference>
<evidence type="ECO:0000256" key="2">
    <source>
        <dbReference type="ARBA" id="ARBA00008267"/>
    </source>
</evidence>
<dbReference type="Gene3D" id="2.60.40.10">
    <property type="entry name" value="Immunoglobulins"/>
    <property type="match status" value="1"/>
</dbReference>
<sequence length="543" mass="61562">NWCCMFGEVEARAEILGSNVLRCICPPHPSGNVPFYITCNDRTACSEIRDFEFRGKAQTAPSTTEKELKAEDLLLQLKFVRMLCSDELPRQAVNEAIANKIRNSFKKGLEQWDAIAAAIKDKSRTTHEIKDSIFDVFSRLKLQEWLIRRAGQDGKGPSVCDKEGQGMIHIVSALGFDWAIPPLLAAGVLVNFRDLHGWTALHWAAHFGREDVILALIGAKAVPELLTDPTPAYPNGQTAADVASCRGYPGIAGYLAEASLEHHLSVLTLKDGSLNEIHYTNASLAGESAASRLLSGENVQCVTDDTFLKQSLSAVRRATQAAALIQSAFREFTFRRKQEEEEARLQDINSDNVEYLMAAEKIQKAYRGHKIKKQNSAATKIQSKFRGWKGRHEYLQTRQRIIKIQAIVRGFQARRQYRKILWSVGVLEKVVLRWHRGRHGLRGFQAEEKMVEGDEVAADDEFLQEGRKQKEHVIESAVQRVQDMVHDPEARAQYARMRAVSQQIQVLEKTFKLFFSFQALFFFVLFCFWLVLHRLNRTMSSKI</sequence>
<proteinExistence type="inferred from homology"/>
<dbReference type="Proteomes" id="UP000001514">
    <property type="component" value="Unassembled WGS sequence"/>
</dbReference>
<name>D8QUK1_SELML</name>
<dbReference type="PANTHER" id="PTHR23335">
    <property type="entry name" value="CALMODULIN-BINDING TRANSCRIPTION ACTIVATOR CAMTA"/>
    <property type="match status" value="1"/>
</dbReference>
<dbReference type="eggNOG" id="KOG0520">
    <property type="taxonomic scope" value="Eukaryota"/>
</dbReference>
<evidence type="ECO:0000256" key="7">
    <source>
        <dbReference type="ARBA" id="ARBA00023043"/>
    </source>
</evidence>
<protein>
    <submittedName>
        <fullName evidence="12">Uncharacterized protein</fullName>
    </submittedName>
</protein>
<dbReference type="OMA" id="SCNINEM"/>
<dbReference type="InterPro" id="IPR000048">
    <property type="entry name" value="IQ_motif_EF-hand-BS"/>
</dbReference>
<dbReference type="GO" id="GO:0005516">
    <property type="term" value="F:calmodulin binding"/>
    <property type="evidence" value="ECO:0007669"/>
    <property type="project" value="UniProtKB-KW"/>
</dbReference>
<evidence type="ECO:0000256" key="9">
    <source>
        <dbReference type="ARBA" id="ARBA00023163"/>
    </source>
</evidence>
<keyword evidence="4" id="KW-0106">Calcium</keyword>
<dbReference type="SUPFAM" id="SSF52540">
    <property type="entry name" value="P-loop containing nucleoside triphosphate hydrolases"/>
    <property type="match status" value="1"/>
</dbReference>
<dbReference type="SUPFAM" id="SSF81296">
    <property type="entry name" value="E set domains"/>
    <property type="match status" value="1"/>
</dbReference>
<dbReference type="GO" id="GO:0005634">
    <property type="term" value="C:nucleus"/>
    <property type="evidence" value="ECO:0000318"/>
    <property type="project" value="GO_Central"/>
</dbReference>
<dbReference type="SMART" id="SM00015">
    <property type="entry name" value="IQ"/>
    <property type="match status" value="3"/>
</dbReference>
<dbReference type="Gene3D" id="1.20.5.190">
    <property type="match status" value="2"/>
</dbReference>
<reference evidence="12 13" key="1">
    <citation type="journal article" date="2011" name="Science">
        <title>The Selaginella genome identifies genetic changes associated with the evolution of vascular plants.</title>
        <authorList>
            <person name="Banks J.A."/>
            <person name="Nishiyama T."/>
            <person name="Hasebe M."/>
            <person name="Bowman J.L."/>
            <person name="Gribskov M."/>
            <person name="dePamphilis C."/>
            <person name="Albert V.A."/>
            <person name="Aono N."/>
            <person name="Aoyama T."/>
            <person name="Ambrose B.A."/>
            <person name="Ashton N.W."/>
            <person name="Axtell M.J."/>
            <person name="Barker E."/>
            <person name="Barker M.S."/>
            <person name="Bennetzen J.L."/>
            <person name="Bonawitz N.D."/>
            <person name="Chapple C."/>
            <person name="Cheng C."/>
            <person name="Correa L.G."/>
            <person name="Dacre M."/>
            <person name="DeBarry J."/>
            <person name="Dreyer I."/>
            <person name="Elias M."/>
            <person name="Engstrom E.M."/>
            <person name="Estelle M."/>
            <person name="Feng L."/>
            <person name="Finet C."/>
            <person name="Floyd S.K."/>
            <person name="Frommer W.B."/>
            <person name="Fujita T."/>
            <person name="Gramzow L."/>
            <person name="Gutensohn M."/>
            <person name="Harholt J."/>
            <person name="Hattori M."/>
            <person name="Heyl A."/>
            <person name="Hirai T."/>
            <person name="Hiwatashi Y."/>
            <person name="Ishikawa M."/>
            <person name="Iwata M."/>
            <person name="Karol K.G."/>
            <person name="Koehler B."/>
            <person name="Kolukisaoglu U."/>
            <person name="Kubo M."/>
            <person name="Kurata T."/>
            <person name="Lalonde S."/>
            <person name="Li K."/>
            <person name="Li Y."/>
            <person name="Litt A."/>
            <person name="Lyons E."/>
            <person name="Manning G."/>
            <person name="Maruyama T."/>
            <person name="Michael T.P."/>
            <person name="Mikami K."/>
            <person name="Miyazaki S."/>
            <person name="Morinaga S."/>
            <person name="Murata T."/>
            <person name="Mueller-Roeber B."/>
            <person name="Nelson D.R."/>
            <person name="Obara M."/>
            <person name="Oguri Y."/>
            <person name="Olmstead R.G."/>
            <person name="Onodera N."/>
            <person name="Petersen B.L."/>
            <person name="Pils B."/>
            <person name="Prigge M."/>
            <person name="Rensing S.A."/>
            <person name="Riano-Pachon D.M."/>
            <person name="Roberts A.W."/>
            <person name="Sato Y."/>
            <person name="Scheller H.V."/>
            <person name="Schulz B."/>
            <person name="Schulz C."/>
            <person name="Shakirov E.V."/>
            <person name="Shibagaki N."/>
            <person name="Shinohara N."/>
            <person name="Shippen D.E."/>
            <person name="Soerensen I."/>
            <person name="Sotooka R."/>
            <person name="Sugimoto N."/>
            <person name="Sugita M."/>
            <person name="Sumikawa N."/>
            <person name="Tanurdzic M."/>
            <person name="Theissen G."/>
            <person name="Ulvskov P."/>
            <person name="Wakazuki S."/>
            <person name="Weng J.K."/>
            <person name="Willats W.W."/>
            <person name="Wipf D."/>
            <person name="Wolf P.G."/>
            <person name="Yang L."/>
            <person name="Zimmer A.D."/>
            <person name="Zhu Q."/>
            <person name="Mitros T."/>
            <person name="Hellsten U."/>
            <person name="Loque D."/>
            <person name="Otillar R."/>
            <person name="Salamov A."/>
            <person name="Schmutz J."/>
            <person name="Shapiro H."/>
            <person name="Lindquist E."/>
            <person name="Lucas S."/>
            <person name="Rokhsar D."/>
            <person name="Grigoriev I.V."/>
        </authorList>
    </citation>
    <scope>NUCLEOTIDE SEQUENCE [LARGE SCALE GENOMIC DNA]</scope>
</reference>
<gene>
    <name evidence="12" type="ORF">SELMODRAFT_77935</name>
</gene>
<evidence type="ECO:0000313" key="13">
    <source>
        <dbReference type="Proteomes" id="UP000001514"/>
    </source>
</evidence>
<dbReference type="PROSITE" id="PS50096">
    <property type="entry name" value="IQ"/>
    <property type="match status" value="4"/>
</dbReference>
<dbReference type="FunFam" id="1.20.5.190:FF:000003">
    <property type="entry name" value="Calmodulin-binding transcription activator 2"/>
    <property type="match status" value="1"/>
</dbReference>
<dbReference type="EMBL" id="GL377567">
    <property type="protein sequence ID" value="EFJ36306.1"/>
    <property type="molecule type" value="Genomic_DNA"/>
</dbReference>
<evidence type="ECO:0000256" key="6">
    <source>
        <dbReference type="ARBA" id="ARBA00023015"/>
    </source>
</evidence>
<organism evidence="13">
    <name type="scientific">Selaginella moellendorffii</name>
    <name type="common">Spikemoss</name>
    <dbReference type="NCBI Taxonomy" id="88036"/>
    <lineage>
        <taxon>Eukaryota</taxon>
        <taxon>Viridiplantae</taxon>
        <taxon>Streptophyta</taxon>
        <taxon>Embryophyta</taxon>
        <taxon>Tracheophyta</taxon>
        <taxon>Lycopodiopsida</taxon>
        <taxon>Selaginellales</taxon>
        <taxon>Selaginellaceae</taxon>
        <taxon>Selaginella</taxon>
    </lineage>
</organism>
<dbReference type="Pfam" id="PF00612">
    <property type="entry name" value="IQ"/>
    <property type="match status" value="2"/>
</dbReference>
<dbReference type="SUPFAM" id="SSF48403">
    <property type="entry name" value="Ankyrin repeat"/>
    <property type="match status" value="1"/>
</dbReference>
<keyword evidence="6" id="KW-0805">Transcription regulation</keyword>
<keyword evidence="13" id="KW-1185">Reference proteome</keyword>
<comment type="subcellular location">
    <subcellularLocation>
        <location evidence="1">Nucleus</location>
    </subcellularLocation>
</comment>
<dbReference type="InterPro" id="IPR027417">
    <property type="entry name" value="P-loop_NTPase"/>
</dbReference>
<evidence type="ECO:0000256" key="11">
    <source>
        <dbReference type="SAM" id="Phobius"/>
    </source>
</evidence>